<comment type="caution">
    <text evidence="1">The sequence shown here is derived from an EMBL/GenBank/DDBJ whole genome shotgun (WGS) entry which is preliminary data.</text>
</comment>
<organism evidence="1 2">
    <name type="scientific">[Clostridium] symbiosum ATCC 14940</name>
    <dbReference type="NCBI Taxonomy" id="411472"/>
    <lineage>
        <taxon>Bacteria</taxon>
        <taxon>Bacillati</taxon>
        <taxon>Bacillota</taxon>
        <taxon>Clostridia</taxon>
        <taxon>Lachnospirales</taxon>
        <taxon>Lachnospiraceae</taxon>
        <taxon>Otoolea</taxon>
    </lineage>
</organism>
<sequence length="48" mass="5638">MTITVYLNFTGKCRIDMVHIPRSYKILSERKERFMERGVISTCILSIS</sequence>
<proteinExistence type="predicted"/>
<accession>A0ABC9TXM7</accession>
<evidence type="ECO:0000313" key="2">
    <source>
        <dbReference type="Proteomes" id="UP000016491"/>
    </source>
</evidence>
<dbReference type="Proteomes" id="UP000016491">
    <property type="component" value="Unassembled WGS sequence"/>
</dbReference>
<gene>
    <name evidence="1" type="ORF">CLOSYM_02352</name>
</gene>
<evidence type="ECO:0000313" key="1">
    <source>
        <dbReference type="EMBL" id="ERI76857.1"/>
    </source>
</evidence>
<dbReference type="AlphaFoldDB" id="A0ABC9TXM7"/>
<dbReference type="EMBL" id="AWSU01000182">
    <property type="protein sequence ID" value="ERI76857.1"/>
    <property type="molecule type" value="Genomic_DNA"/>
</dbReference>
<reference evidence="1 2" key="1">
    <citation type="submission" date="2013-07" db="EMBL/GenBank/DDBJ databases">
        <authorList>
            <person name="Weinstock G."/>
            <person name="Sodergren E."/>
            <person name="Wylie T."/>
            <person name="Fulton L."/>
            <person name="Fulton R."/>
            <person name="Fronick C."/>
            <person name="O'Laughlin M."/>
            <person name="Godfrey J."/>
            <person name="Miner T."/>
            <person name="Herter B."/>
            <person name="Appelbaum E."/>
            <person name="Cordes M."/>
            <person name="Lek S."/>
            <person name="Wollam A."/>
            <person name="Pepin K.H."/>
            <person name="Palsikar V.B."/>
            <person name="Mitreva M."/>
            <person name="Wilson R.K."/>
        </authorList>
    </citation>
    <scope>NUCLEOTIDE SEQUENCE [LARGE SCALE GENOMIC DNA]</scope>
    <source>
        <strain evidence="1 2">ATCC 14940</strain>
    </source>
</reference>
<name>A0ABC9TXM7_CLOSY</name>
<protein>
    <submittedName>
        <fullName evidence="1">Uncharacterized protein</fullName>
    </submittedName>
</protein>